<evidence type="ECO:0000256" key="4">
    <source>
        <dbReference type="PIRNR" id="PIRNR005700"/>
    </source>
</evidence>
<dbReference type="PANTHER" id="PTHR10363">
    <property type="entry name" value="BLEOMYCIN HYDROLASE"/>
    <property type="match status" value="1"/>
</dbReference>
<dbReference type="InterPro" id="IPR038765">
    <property type="entry name" value="Papain-like_cys_pep_sf"/>
</dbReference>
<gene>
    <name evidence="7" type="ORF">ALGA_2401</name>
</gene>
<keyword evidence="1 4" id="KW-0645">Protease</keyword>
<dbReference type="PANTHER" id="PTHR10363:SF2">
    <property type="entry name" value="BLEOMYCIN HYDROLASE"/>
    <property type="match status" value="1"/>
</dbReference>
<evidence type="ECO:0000256" key="6">
    <source>
        <dbReference type="SAM" id="SignalP"/>
    </source>
</evidence>
<dbReference type="PROSITE" id="PS00139">
    <property type="entry name" value="THIOL_PROTEASE_CYS"/>
    <property type="match status" value="1"/>
</dbReference>
<comment type="similarity">
    <text evidence="4">Belongs to the peptidase C1 family.</text>
</comment>
<accession>A0A1Y1CJZ2</accession>
<feature type="signal peptide" evidence="6">
    <location>
        <begin position="1"/>
        <end position="20"/>
    </location>
</feature>
<dbReference type="CDD" id="cd00585">
    <property type="entry name" value="Peptidase_C1B"/>
    <property type="match status" value="1"/>
</dbReference>
<dbReference type="Gene3D" id="3.90.70.10">
    <property type="entry name" value="Cysteine proteinases"/>
    <property type="match status" value="1"/>
</dbReference>
<dbReference type="GO" id="GO:0005737">
    <property type="term" value="C:cytoplasm"/>
    <property type="evidence" value="ECO:0007669"/>
    <property type="project" value="TreeGrafter"/>
</dbReference>
<keyword evidence="8" id="KW-1185">Reference proteome</keyword>
<feature type="active site" evidence="5">
    <location>
        <position position="92"/>
    </location>
</feature>
<name>A0A1Y1CJZ2_9BACT</name>
<dbReference type="GO" id="GO:0043418">
    <property type="term" value="P:homocysteine catabolic process"/>
    <property type="evidence" value="ECO:0007669"/>
    <property type="project" value="TreeGrafter"/>
</dbReference>
<dbReference type="InterPro" id="IPR004134">
    <property type="entry name" value="Peptidase_C1B"/>
</dbReference>
<dbReference type="PROSITE" id="PS00639">
    <property type="entry name" value="THIOL_PROTEASE_HIS"/>
    <property type="match status" value="1"/>
</dbReference>
<dbReference type="SUPFAM" id="SSF54001">
    <property type="entry name" value="Cysteine proteinases"/>
    <property type="match status" value="1"/>
</dbReference>
<protein>
    <recommendedName>
        <fullName evidence="4">Aminopeptidase</fullName>
    </recommendedName>
</protein>
<evidence type="ECO:0000313" key="7">
    <source>
        <dbReference type="EMBL" id="BAX80728.1"/>
    </source>
</evidence>
<dbReference type="KEGG" id="mbas:ALGA_2401"/>
<reference evidence="7 8" key="1">
    <citation type="journal article" date="2018" name="Mar. Genomics">
        <title>Complete genome sequence of Marinifilaceae bacterium strain SPP2, isolated from the Antarctic marine sediment.</title>
        <authorList>
            <person name="Watanabe M."/>
            <person name="Kojima H."/>
            <person name="Fukui M."/>
        </authorList>
    </citation>
    <scope>NUCLEOTIDE SEQUENCE [LARGE SCALE GENOMIC DNA]</scope>
    <source>
        <strain evidence="7 8">SPP2</strain>
    </source>
</reference>
<dbReference type="PIRSF" id="PIRSF005700">
    <property type="entry name" value="PepC"/>
    <property type="match status" value="1"/>
</dbReference>
<evidence type="ECO:0000256" key="5">
    <source>
        <dbReference type="PIRSR" id="PIRSR005700-1"/>
    </source>
</evidence>
<dbReference type="OrthoDB" id="1111399at2"/>
<feature type="chain" id="PRO_5012778972" description="Aminopeptidase" evidence="6">
    <location>
        <begin position="21"/>
        <end position="462"/>
    </location>
</feature>
<keyword evidence="2 4" id="KW-0378">Hydrolase</keyword>
<dbReference type="RefSeq" id="WP_096429568.1">
    <property type="nucleotide sequence ID" value="NZ_AP018042.1"/>
</dbReference>
<dbReference type="GO" id="GO:0006508">
    <property type="term" value="P:proteolysis"/>
    <property type="evidence" value="ECO:0007669"/>
    <property type="project" value="UniProtKB-KW"/>
</dbReference>
<feature type="active site" evidence="5">
    <location>
        <position position="385"/>
    </location>
</feature>
<sequence length="462" mass="53253">MKKFILIPVLALACSVMSIAQKKGTVDAKMLNEIRASFKLDASSKAIQNAITNSESIRELSLNHEKLGKTDHFFKYRVDVKGITNQESSGRCWMFTSMNTIRPEVMKKFNIKSFDFSHNYNYFWDLFEKSNLFFENIIATADRKMDDREVVLYFKGPVDDGGVWNSFFNIAKKYGVVPAEVMPETKVSNKTREITSLINEKLRGEAYKLRNMIAEKASTKDVELAKMTALKAVYRMLALSLGEPPVNFTWRFKDVDGKISESKMYTPKEFLAEINPDFAKTELVMIMNDPTRDYYKVYEIKNYRNVAEGINWTYLNLPNKEIKKFAMASIKNNEAMYASCDVGKQHNRKAGVMDINTYDYASIMGVEFDMDKKARVLTRESGSSHAMALIGVDVDKNDKPVKWEFENSWGTTAGNNGYLTFTDEWFSEYMFRVVINKTYLDEKAKKALKTDPILLPIWDYMF</sequence>
<reference evidence="8" key="2">
    <citation type="journal article" date="2020" name="Antonie Van Leeuwenhoek">
        <title>Labilibaculum antarcticum sp. nov., a novel facultative anaerobic, psychrotorelant bacterium isolated from marine sediment of Antarctica.</title>
        <authorList>
            <person name="Watanabe M."/>
            <person name="Kojima H."/>
            <person name="Fukui M."/>
        </authorList>
    </citation>
    <scope>NUCLEOTIDE SEQUENCE [LARGE SCALE GENOMIC DNA]</scope>
    <source>
        <strain evidence="8">SPP2</strain>
    </source>
</reference>
<dbReference type="GO" id="GO:0009636">
    <property type="term" value="P:response to toxic substance"/>
    <property type="evidence" value="ECO:0007669"/>
    <property type="project" value="TreeGrafter"/>
</dbReference>
<evidence type="ECO:0000256" key="2">
    <source>
        <dbReference type="ARBA" id="ARBA00022801"/>
    </source>
</evidence>
<dbReference type="GO" id="GO:0070005">
    <property type="term" value="F:cysteine-type aminopeptidase activity"/>
    <property type="evidence" value="ECO:0007669"/>
    <property type="project" value="InterPro"/>
</dbReference>
<organism evidence="7 8">
    <name type="scientific">Labilibaculum antarcticum</name>
    <dbReference type="NCBI Taxonomy" id="1717717"/>
    <lineage>
        <taxon>Bacteria</taxon>
        <taxon>Pseudomonadati</taxon>
        <taxon>Bacteroidota</taxon>
        <taxon>Bacteroidia</taxon>
        <taxon>Marinilabiliales</taxon>
        <taxon>Marinifilaceae</taxon>
        <taxon>Labilibaculum</taxon>
    </lineage>
</organism>
<feature type="active site" evidence="5">
    <location>
        <position position="407"/>
    </location>
</feature>
<keyword evidence="4" id="KW-0031">Aminopeptidase</keyword>
<keyword evidence="3 4" id="KW-0788">Thiol protease</keyword>
<dbReference type="Pfam" id="PF03051">
    <property type="entry name" value="Peptidase_C1_2"/>
    <property type="match status" value="1"/>
</dbReference>
<evidence type="ECO:0000313" key="8">
    <source>
        <dbReference type="Proteomes" id="UP000218267"/>
    </source>
</evidence>
<keyword evidence="6" id="KW-0732">Signal</keyword>
<dbReference type="EMBL" id="AP018042">
    <property type="protein sequence ID" value="BAX80728.1"/>
    <property type="molecule type" value="Genomic_DNA"/>
</dbReference>
<proteinExistence type="inferred from homology"/>
<dbReference type="AlphaFoldDB" id="A0A1Y1CJZ2"/>
<dbReference type="InterPro" id="IPR000169">
    <property type="entry name" value="Pept_cys_AS"/>
</dbReference>
<evidence type="ECO:0000256" key="1">
    <source>
        <dbReference type="ARBA" id="ARBA00022670"/>
    </source>
</evidence>
<dbReference type="InterPro" id="IPR025660">
    <property type="entry name" value="Pept_his_AS"/>
</dbReference>
<evidence type="ECO:0000256" key="3">
    <source>
        <dbReference type="ARBA" id="ARBA00022807"/>
    </source>
</evidence>
<dbReference type="Proteomes" id="UP000218267">
    <property type="component" value="Chromosome"/>
</dbReference>